<evidence type="ECO:0000259" key="2">
    <source>
        <dbReference type="PROSITE" id="PS50882"/>
    </source>
</evidence>
<dbReference type="GO" id="GO:0000381">
    <property type="term" value="P:regulation of alternative mRNA splicing, via spliceosome"/>
    <property type="evidence" value="ECO:0007669"/>
    <property type="project" value="TreeGrafter"/>
</dbReference>
<reference evidence="3" key="1">
    <citation type="submission" date="2023-03" db="EMBL/GenBank/DDBJ databases">
        <title>Massive genome expansion in bonnet fungi (Mycena s.s.) driven by repeated elements and novel gene families across ecological guilds.</title>
        <authorList>
            <consortium name="Lawrence Berkeley National Laboratory"/>
            <person name="Harder C.B."/>
            <person name="Miyauchi S."/>
            <person name="Viragh M."/>
            <person name="Kuo A."/>
            <person name="Thoen E."/>
            <person name="Andreopoulos B."/>
            <person name="Lu D."/>
            <person name="Skrede I."/>
            <person name="Drula E."/>
            <person name="Henrissat B."/>
            <person name="Morin E."/>
            <person name="Kohler A."/>
            <person name="Barry K."/>
            <person name="LaButti K."/>
            <person name="Morin E."/>
            <person name="Salamov A."/>
            <person name="Lipzen A."/>
            <person name="Mereny Z."/>
            <person name="Hegedus B."/>
            <person name="Baldrian P."/>
            <person name="Stursova M."/>
            <person name="Weitz H."/>
            <person name="Taylor A."/>
            <person name="Grigoriev I.V."/>
            <person name="Nagy L.G."/>
            <person name="Martin F."/>
            <person name="Kauserud H."/>
        </authorList>
    </citation>
    <scope>NUCLEOTIDE SEQUENCE</scope>
    <source>
        <strain evidence="3">CBHHK002</strain>
    </source>
</reference>
<feature type="compositionally biased region" description="Basic and acidic residues" evidence="1">
    <location>
        <begin position="279"/>
        <end position="315"/>
    </location>
</feature>
<feature type="compositionally biased region" description="Low complexity" evidence="1">
    <location>
        <begin position="473"/>
        <end position="483"/>
    </location>
</feature>
<dbReference type="Pfam" id="PF25701">
    <property type="entry name" value="RRM_YTH1"/>
    <property type="match status" value="1"/>
</dbReference>
<dbReference type="GO" id="GO:1990247">
    <property type="term" value="F:N6-methyladenosine-containing RNA reader activity"/>
    <property type="evidence" value="ECO:0007669"/>
    <property type="project" value="TreeGrafter"/>
</dbReference>
<feature type="region of interest" description="Disordered" evidence="1">
    <location>
        <begin position="218"/>
        <end position="324"/>
    </location>
</feature>
<dbReference type="InterPro" id="IPR045168">
    <property type="entry name" value="YTH_prot"/>
</dbReference>
<keyword evidence="4" id="KW-1185">Reference proteome</keyword>
<feature type="region of interest" description="Disordered" evidence="1">
    <location>
        <begin position="444"/>
        <end position="538"/>
    </location>
</feature>
<dbReference type="AlphaFoldDB" id="A0AAD7F2D8"/>
<dbReference type="PANTHER" id="PTHR12357">
    <property type="entry name" value="YTH YT521-B HOMOLOGY DOMAIN-CONTAINING"/>
    <property type="match status" value="1"/>
</dbReference>
<evidence type="ECO:0000313" key="3">
    <source>
        <dbReference type="EMBL" id="KAJ7364583.1"/>
    </source>
</evidence>
<feature type="compositionally biased region" description="Polar residues" evidence="1">
    <location>
        <begin position="219"/>
        <end position="236"/>
    </location>
</feature>
<protein>
    <submittedName>
        <fullName evidence="3">YT521-B-like domain-containing protein</fullName>
    </submittedName>
</protein>
<dbReference type="GO" id="GO:0000398">
    <property type="term" value="P:mRNA splicing, via spliceosome"/>
    <property type="evidence" value="ECO:0007669"/>
    <property type="project" value="TreeGrafter"/>
</dbReference>
<dbReference type="Gene3D" id="3.10.590.10">
    <property type="entry name" value="ph1033 like domains"/>
    <property type="match status" value="2"/>
</dbReference>
<dbReference type="Proteomes" id="UP001218218">
    <property type="component" value="Unassembled WGS sequence"/>
</dbReference>
<feature type="compositionally biased region" description="Basic and acidic residues" evidence="1">
    <location>
        <begin position="695"/>
        <end position="745"/>
    </location>
</feature>
<feature type="compositionally biased region" description="Low complexity" evidence="1">
    <location>
        <begin position="521"/>
        <end position="538"/>
    </location>
</feature>
<organism evidence="3 4">
    <name type="scientific">Mycena albidolilacea</name>
    <dbReference type="NCBI Taxonomy" id="1033008"/>
    <lineage>
        <taxon>Eukaryota</taxon>
        <taxon>Fungi</taxon>
        <taxon>Dikarya</taxon>
        <taxon>Basidiomycota</taxon>
        <taxon>Agaricomycotina</taxon>
        <taxon>Agaricomycetes</taxon>
        <taxon>Agaricomycetidae</taxon>
        <taxon>Agaricales</taxon>
        <taxon>Marasmiineae</taxon>
        <taxon>Mycenaceae</taxon>
        <taxon>Mycena</taxon>
    </lineage>
</organism>
<dbReference type="InterPro" id="IPR035979">
    <property type="entry name" value="RBD_domain_sf"/>
</dbReference>
<dbReference type="PROSITE" id="PS50882">
    <property type="entry name" value="YTH"/>
    <property type="match status" value="1"/>
</dbReference>
<feature type="region of interest" description="Disordered" evidence="1">
    <location>
        <begin position="693"/>
        <end position="750"/>
    </location>
</feature>
<feature type="domain" description="YTH" evidence="2">
    <location>
        <begin position="550"/>
        <end position="802"/>
    </location>
</feature>
<name>A0AAD7F2D8_9AGAR</name>
<dbReference type="CDD" id="cd21134">
    <property type="entry name" value="YTH"/>
    <property type="match status" value="1"/>
</dbReference>
<dbReference type="GO" id="GO:0003729">
    <property type="term" value="F:mRNA binding"/>
    <property type="evidence" value="ECO:0007669"/>
    <property type="project" value="TreeGrafter"/>
</dbReference>
<accession>A0AAD7F2D8</accession>
<evidence type="ECO:0000313" key="4">
    <source>
        <dbReference type="Proteomes" id="UP001218218"/>
    </source>
</evidence>
<comment type="caution">
    <text evidence="3">The sequence shown here is derived from an EMBL/GenBank/DDBJ whole genome shotgun (WGS) entry which is preliminary data.</text>
</comment>
<feature type="region of interest" description="Disordered" evidence="1">
    <location>
        <begin position="59"/>
        <end position="93"/>
    </location>
</feature>
<dbReference type="InterPro" id="IPR007275">
    <property type="entry name" value="YTH_domain"/>
</dbReference>
<evidence type="ECO:0000256" key="1">
    <source>
        <dbReference type="SAM" id="MobiDB-lite"/>
    </source>
</evidence>
<proteinExistence type="predicted"/>
<dbReference type="PANTHER" id="PTHR12357:SF3">
    <property type="entry name" value="YTH DOMAIN-CONTAINING PROTEIN 1"/>
    <property type="match status" value="1"/>
</dbReference>
<dbReference type="InterPro" id="IPR057720">
    <property type="entry name" value="RRM_YTH1"/>
</dbReference>
<gene>
    <name evidence="3" type="ORF">DFH08DRAFT_766344</name>
</gene>
<dbReference type="GO" id="GO:0005654">
    <property type="term" value="C:nucleoplasm"/>
    <property type="evidence" value="ECO:0007669"/>
    <property type="project" value="TreeGrafter"/>
</dbReference>
<dbReference type="EMBL" id="JARIHO010000003">
    <property type="protein sequence ID" value="KAJ7364583.1"/>
    <property type="molecule type" value="Genomic_DNA"/>
</dbReference>
<dbReference type="SUPFAM" id="SSF54928">
    <property type="entry name" value="RNA-binding domain, RBD"/>
    <property type="match status" value="1"/>
</dbReference>
<feature type="compositionally biased region" description="Basic and acidic residues" evidence="1">
    <location>
        <begin position="461"/>
        <end position="472"/>
    </location>
</feature>
<sequence length="803" mass="88428">MPGSILPWSTDPRCSTSQKCREYSRPRWYLKFPLPQSTPAPLSVPAMTEPRYEATLTPKVPARDLDADGDCGPRPVHALPKQPPPASSMGGDAHASSSLNCCLSLQRRDTHPAPLSAATYWFQSAPNAREYTHMAPAFSYALPSIHPGYSTFATSPQTYPYPPSLSPQQFRRQLPPPVMYPQYAPAGAYTCPHLSPASQDAEHNTWWYAPPPLLASHPYPSSSQHDYGAYNPQQPSVYEPAHHPHSAQREPPSPSHASGSEAHLGASASRAGPSLGERPAGDTRDRERKDRDCVPNRDRDKDVDTHRAKPLERRPYHPAPPAHRSDWVMWAGNVPSDAKHDELWRFFTQGPREGVGGRWVAGDMSATPAPGADITHAFTNTSAPTHGVLSIFLISRSSCAFINYASSSALSAAIERFHDAPLRTGDVRCRRLVCKVRRGSDDLRAGVGEQRGTGMHAHRVKEREREREDAESASHSSRASASHSKSDKDTDKETSTSEESVSANSNGHVPLRPLPRHQYAGVPPSGVSDGSGDHSSMSTNSSVLARHFPQRFFILKSLTKEDVDLSVQTGLWATQHHNKGVLNRAFRTAVDVFLIFSVNKSGEFYGWARMEGLMGQGKGTWAARGVQAAPTAGTTATIRNPVFAEAALHTHTPHDPQSYTFAPQLLSAGHPVAKPPARVVQSAPAMFGRLLSPKRSLDHGLPHTRRHPLDDRHRLMTEEKEERAHRGHGAEHEDVRNESDGEGRRQGGLGQEFALHWRSTTPLSFMRTRHLRNPWNHGRAVKMSRDGTELEPAVGHALIKVWR</sequence>
<feature type="compositionally biased region" description="Basic and acidic residues" evidence="1">
    <location>
        <begin position="484"/>
        <end position="495"/>
    </location>
</feature>
<dbReference type="Pfam" id="PF04146">
    <property type="entry name" value="YTH"/>
    <property type="match status" value="1"/>
</dbReference>